<accession>A0A2Z4FMX4</accession>
<dbReference type="EMBL" id="CP030032">
    <property type="protein sequence ID" value="AWV90190.1"/>
    <property type="molecule type" value="Genomic_DNA"/>
</dbReference>
<name>A0A2Z4FMX4_9DELT</name>
<dbReference type="Gene3D" id="3.40.91.30">
    <property type="match status" value="1"/>
</dbReference>
<dbReference type="RefSeq" id="WP_111335437.1">
    <property type="nucleotide sequence ID" value="NZ_CP030032.1"/>
</dbReference>
<protein>
    <submittedName>
        <fullName evidence="1">Uncharacterized protein</fullName>
    </submittedName>
</protein>
<gene>
    <name evidence="1" type="ORF">DN745_12940</name>
</gene>
<dbReference type="KEGG" id="bsed:DN745_12940"/>
<evidence type="ECO:0000313" key="1">
    <source>
        <dbReference type="EMBL" id="AWV90190.1"/>
    </source>
</evidence>
<sequence length="504" mass="58051">MRIEDAAAKMTTQYLTRVLSSFTKDLGRLEEDEARDYIIRNAEELAKPQNVERRLDLFDVDHSTRVVVHYVLEVMLNIPECALDERELCERVRDREQRMLDEAAKDNALQYTDAQSIDIFRTVLEVAFDDGSISRDEYGLIERLRQKLQITRKQQRLVEALMGVFPSPGGELHSYADITKALLFLQHQGIIFYCNRAEDGRNVVLPKEFHVGVKKVLGIELSDNARELLWQNMTNAILASVLRAQNLPTSGSKDELSERLLLAEIKPSEGLNSLMNDDLYNICGSLPGVNVSGTKQQRLERIVSHFDNLLIREVPDDADPAVLFYEYFVELAKRDRENLLASKVISKDIDIERAFEEATRYLFREKLGVELVTMPGSDHPDGCIEMPDGSLLMWDNKSTENIYTFPNSHLKQFKRYIRDSIEKRVTCFMVIVPEVDDIAEENCLRLKFESQQDADVCVITAEDLKWVAENWRNLTKKQTFNLSVLDQQGILSRKRLEQVIRVLM</sequence>
<evidence type="ECO:0000313" key="2">
    <source>
        <dbReference type="Proteomes" id="UP000249799"/>
    </source>
</evidence>
<proteinExistence type="predicted"/>
<dbReference type="Proteomes" id="UP000249799">
    <property type="component" value="Chromosome"/>
</dbReference>
<reference evidence="1 2" key="1">
    <citation type="submission" date="2018-06" db="EMBL/GenBank/DDBJ databases">
        <title>Lujinxingia sediminis gen. nov. sp. nov., a new facultative anaerobic member of the class Deltaproteobacteria, and proposal of Lujinxingaceae fam. nov.</title>
        <authorList>
            <person name="Guo L.-Y."/>
            <person name="Li C.-M."/>
            <person name="Wang S."/>
            <person name="Du Z.-J."/>
        </authorList>
    </citation>
    <scope>NUCLEOTIDE SEQUENCE [LARGE SCALE GENOMIC DNA]</scope>
    <source>
        <strain evidence="1 2">FA350</strain>
    </source>
</reference>
<keyword evidence="2" id="KW-1185">Reference proteome</keyword>
<dbReference type="AlphaFoldDB" id="A0A2Z4FMX4"/>
<organism evidence="1 2">
    <name type="scientific">Bradymonas sediminis</name>
    <dbReference type="NCBI Taxonomy" id="1548548"/>
    <lineage>
        <taxon>Bacteria</taxon>
        <taxon>Deltaproteobacteria</taxon>
        <taxon>Bradymonadales</taxon>
        <taxon>Bradymonadaceae</taxon>
        <taxon>Bradymonas</taxon>
    </lineage>
</organism>
<dbReference type="OrthoDB" id="232872at2"/>